<gene>
    <name evidence="1" type="ORF">DERYTH_LOCUS4123</name>
</gene>
<keyword evidence="2" id="KW-1185">Reference proteome</keyword>
<evidence type="ECO:0000313" key="1">
    <source>
        <dbReference type="EMBL" id="CAG8526312.1"/>
    </source>
</evidence>
<comment type="caution">
    <text evidence="1">The sequence shown here is derived from an EMBL/GenBank/DDBJ whole genome shotgun (WGS) entry which is preliminary data.</text>
</comment>
<proteinExistence type="predicted"/>
<evidence type="ECO:0000313" key="2">
    <source>
        <dbReference type="Proteomes" id="UP000789405"/>
    </source>
</evidence>
<reference evidence="1" key="1">
    <citation type="submission" date="2021-06" db="EMBL/GenBank/DDBJ databases">
        <authorList>
            <person name="Kallberg Y."/>
            <person name="Tangrot J."/>
            <person name="Rosling A."/>
        </authorList>
    </citation>
    <scope>NUCLEOTIDE SEQUENCE</scope>
    <source>
        <strain evidence="1">MA453B</strain>
    </source>
</reference>
<dbReference type="EMBL" id="CAJVPY010001546">
    <property type="protein sequence ID" value="CAG8526312.1"/>
    <property type="molecule type" value="Genomic_DNA"/>
</dbReference>
<dbReference type="Proteomes" id="UP000789405">
    <property type="component" value="Unassembled WGS sequence"/>
</dbReference>
<protein>
    <submittedName>
        <fullName evidence="1">15687_t:CDS:1</fullName>
    </submittedName>
</protein>
<accession>A0A9N9ADN3</accession>
<name>A0A9N9ADN3_9GLOM</name>
<dbReference type="AlphaFoldDB" id="A0A9N9ADN3"/>
<organism evidence="1 2">
    <name type="scientific">Dentiscutata erythropus</name>
    <dbReference type="NCBI Taxonomy" id="1348616"/>
    <lineage>
        <taxon>Eukaryota</taxon>
        <taxon>Fungi</taxon>
        <taxon>Fungi incertae sedis</taxon>
        <taxon>Mucoromycota</taxon>
        <taxon>Glomeromycotina</taxon>
        <taxon>Glomeromycetes</taxon>
        <taxon>Diversisporales</taxon>
        <taxon>Gigasporaceae</taxon>
        <taxon>Dentiscutata</taxon>
    </lineage>
</organism>
<sequence length="52" mass="6032">MLLWATLAKKTEFFWKKPAATKRKLATYYNTQNSKRDCCTNWSSSAKKTLNG</sequence>